<gene>
    <name evidence="1" type="ORF">UN64_11935</name>
</gene>
<proteinExistence type="predicted"/>
<accession>A0A1V3G8Q5</accession>
<evidence type="ECO:0000313" key="2">
    <source>
        <dbReference type="Proteomes" id="UP000188597"/>
    </source>
</evidence>
<protein>
    <submittedName>
        <fullName evidence="1">Uncharacterized protein</fullName>
    </submittedName>
</protein>
<organism evidence="1 2">
    <name type="scientific">Fictibacillus arsenicus</name>
    <dbReference type="NCBI Taxonomy" id="255247"/>
    <lineage>
        <taxon>Bacteria</taxon>
        <taxon>Bacillati</taxon>
        <taxon>Bacillota</taxon>
        <taxon>Bacilli</taxon>
        <taxon>Bacillales</taxon>
        <taxon>Fictibacillaceae</taxon>
        <taxon>Fictibacillus</taxon>
    </lineage>
</organism>
<dbReference type="EMBL" id="MQMF01000002">
    <property type="protein sequence ID" value="OOE12762.1"/>
    <property type="molecule type" value="Genomic_DNA"/>
</dbReference>
<sequence length="95" mass="11027">MMLLLYTLIAFLFALFFLNWLLGYKKGTITLTLDNRYIDLKEYAEAIEVELKKEGKQAVYKGGRKFLVDGKLYEFFERTVPIGGIPTQQTILEPK</sequence>
<dbReference type="Proteomes" id="UP000188597">
    <property type="component" value="Unassembled WGS sequence"/>
</dbReference>
<comment type="caution">
    <text evidence="1">The sequence shown here is derived from an EMBL/GenBank/DDBJ whole genome shotgun (WGS) entry which is preliminary data.</text>
</comment>
<reference evidence="1 2" key="1">
    <citation type="submission" date="2016-11" db="EMBL/GenBank/DDBJ databases">
        <authorList>
            <person name="Jaros S."/>
            <person name="Januszkiewicz K."/>
            <person name="Wedrychowicz H."/>
        </authorList>
    </citation>
    <scope>NUCLEOTIDE SEQUENCE [LARGE SCALE GENOMIC DNA]</scope>
    <source>
        <strain evidence="1 2">Con a/3</strain>
    </source>
</reference>
<dbReference type="AlphaFoldDB" id="A0A1V3G8Q5"/>
<dbReference type="OrthoDB" id="2969827at2"/>
<name>A0A1V3G8Q5_9BACL</name>
<evidence type="ECO:0000313" key="1">
    <source>
        <dbReference type="EMBL" id="OOE12762.1"/>
    </source>
</evidence>